<dbReference type="InterPro" id="IPR043429">
    <property type="entry name" value="ArtM/GltK/GlnP/TcyL/YhdX-like"/>
</dbReference>
<evidence type="ECO:0000259" key="10">
    <source>
        <dbReference type="PROSITE" id="PS50928"/>
    </source>
</evidence>
<reference evidence="11 12" key="1">
    <citation type="journal article" date="2019" name="Int. J. Syst. Evol. Microbiol.">
        <title>The Global Catalogue of Microorganisms (GCM) 10K type strain sequencing project: providing services to taxonomists for standard genome sequencing and annotation.</title>
        <authorList>
            <consortium name="The Broad Institute Genomics Platform"/>
            <consortium name="The Broad Institute Genome Sequencing Center for Infectious Disease"/>
            <person name="Wu L."/>
            <person name="Ma J."/>
        </authorList>
    </citation>
    <scope>NUCLEOTIDE SEQUENCE [LARGE SCALE GENOMIC DNA]</scope>
    <source>
        <strain evidence="11 12">JCM 15503</strain>
    </source>
</reference>
<proteinExistence type="inferred from homology"/>
<keyword evidence="12" id="KW-1185">Reference proteome</keyword>
<dbReference type="Pfam" id="PF00528">
    <property type="entry name" value="BPD_transp_1"/>
    <property type="match status" value="1"/>
</dbReference>
<dbReference type="InterPro" id="IPR000515">
    <property type="entry name" value="MetI-like"/>
</dbReference>
<keyword evidence="8 9" id="KW-0472">Membrane</keyword>
<dbReference type="PANTHER" id="PTHR30614">
    <property type="entry name" value="MEMBRANE COMPONENT OF AMINO ACID ABC TRANSPORTER"/>
    <property type="match status" value="1"/>
</dbReference>
<gene>
    <name evidence="11" type="ORF">GCM10009107_40270</name>
</gene>
<comment type="similarity">
    <text evidence="2">Belongs to the binding-protein-dependent transport system permease family. HisMQ subfamily.</text>
</comment>
<feature type="transmembrane region" description="Helical" evidence="9">
    <location>
        <begin position="137"/>
        <end position="158"/>
    </location>
</feature>
<dbReference type="Proteomes" id="UP001500279">
    <property type="component" value="Unassembled WGS sequence"/>
</dbReference>
<comment type="caution">
    <text evidence="11">The sequence shown here is derived from an EMBL/GenBank/DDBJ whole genome shotgun (WGS) entry which is preliminary data.</text>
</comment>
<keyword evidence="4" id="KW-1003">Cell membrane</keyword>
<evidence type="ECO:0000256" key="9">
    <source>
        <dbReference type="RuleBase" id="RU363032"/>
    </source>
</evidence>
<sequence>MNALDALPSILGTLAAGAWTAARIAAGALVIALAGGLALALLVHASSGGSLAGRLLRGLVAALIEWARNVPALAHLFLLYFGLASVGLRLSPMAAAILGLGGIGAATLCDVFVAALKSLHVGQREAALAAGLTPRQTLRFVLLPQMLRLVMPALANFASQLLKDTSLASAIAAPEIMFFARQLVTSTFQTPLIYASALALYATMLLPLGWALSRFETRLTRSRLEATP</sequence>
<dbReference type="PANTHER" id="PTHR30614:SF37">
    <property type="entry name" value="AMINO-ACID ABC TRANSPORTER PERMEASE PROTEIN YHDX-RELATED"/>
    <property type="match status" value="1"/>
</dbReference>
<keyword evidence="5 9" id="KW-0812">Transmembrane</keyword>
<dbReference type="PROSITE" id="PS50928">
    <property type="entry name" value="ABC_TM1"/>
    <property type="match status" value="1"/>
</dbReference>
<accession>A0ABN1K9H5</accession>
<keyword evidence="6" id="KW-0029">Amino-acid transport</keyword>
<evidence type="ECO:0000256" key="1">
    <source>
        <dbReference type="ARBA" id="ARBA00004429"/>
    </source>
</evidence>
<evidence type="ECO:0000256" key="8">
    <source>
        <dbReference type="ARBA" id="ARBA00023136"/>
    </source>
</evidence>
<dbReference type="Gene3D" id="1.10.3720.10">
    <property type="entry name" value="MetI-like"/>
    <property type="match status" value="1"/>
</dbReference>
<feature type="transmembrane region" description="Helical" evidence="9">
    <location>
        <begin position="20"/>
        <end position="43"/>
    </location>
</feature>
<name>A0ABN1K9H5_9BURK</name>
<dbReference type="CDD" id="cd06261">
    <property type="entry name" value="TM_PBP2"/>
    <property type="match status" value="1"/>
</dbReference>
<dbReference type="NCBIfam" id="TIGR01726">
    <property type="entry name" value="HEQRo_perm_3TM"/>
    <property type="match status" value="1"/>
</dbReference>
<keyword evidence="7 9" id="KW-1133">Transmembrane helix</keyword>
<evidence type="ECO:0000256" key="2">
    <source>
        <dbReference type="ARBA" id="ARBA00010072"/>
    </source>
</evidence>
<evidence type="ECO:0000256" key="5">
    <source>
        <dbReference type="ARBA" id="ARBA00022692"/>
    </source>
</evidence>
<feature type="transmembrane region" description="Helical" evidence="9">
    <location>
        <begin position="55"/>
        <end position="81"/>
    </location>
</feature>
<dbReference type="RefSeq" id="WP_231010069.1">
    <property type="nucleotide sequence ID" value="NZ_BAAAEW010000026.1"/>
</dbReference>
<evidence type="ECO:0000313" key="12">
    <source>
        <dbReference type="Proteomes" id="UP001500279"/>
    </source>
</evidence>
<evidence type="ECO:0000256" key="7">
    <source>
        <dbReference type="ARBA" id="ARBA00022989"/>
    </source>
</evidence>
<dbReference type="InterPro" id="IPR010065">
    <property type="entry name" value="AA_ABC_transptr_permease_3TM"/>
</dbReference>
<evidence type="ECO:0000256" key="6">
    <source>
        <dbReference type="ARBA" id="ARBA00022970"/>
    </source>
</evidence>
<feature type="transmembrane region" description="Helical" evidence="9">
    <location>
        <begin position="192"/>
        <end position="213"/>
    </location>
</feature>
<organism evidence="11 12">
    <name type="scientific">Ideonella azotifigens</name>
    <dbReference type="NCBI Taxonomy" id="513160"/>
    <lineage>
        <taxon>Bacteria</taxon>
        <taxon>Pseudomonadati</taxon>
        <taxon>Pseudomonadota</taxon>
        <taxon>Betaproteobacteria</taxon>
        <taxon>Burkholderiales</taxon>
        <taxon>Sphaerotilaceae</taxon>
        <taxon>Ideonella</taxon>
    </lineage>
</organism>
<dbReference type="InterPro" id="IPR035906">
    <property type="entry name" value="MetI-like_sf"/>
</dbReference>
<dbReference type="EMBL" id="BAAAEW010000026">
    <property type="protein sequence ID" value="GAA0759123.1"/>
    <property type="molecule type" value="Genomic_DNA"/>
</dbReference>
<evidence type="ECO:0000313" key="11">
    <source>
        <dbReference type="EMBL" id="GAA0759123.1"/>
    </source>
</evidence>
<keyword evidence="3 9" id="KW-0813">Transport</keyword>
<feature type="transmembrane region" description="Helical" evidence="9">
    <location>
        <begin position="93"/>
        <end position="116"/>
    </location>
</feature>
<protein>
    <recommendedName>
        <fullName evidence="10">ABC transmembrane type-1 domain-containing protein</fullName>
    </recommendedName>
</protein>
<comment type="subcellular location">
    <subcellularLocation>
        <location evidence="1">Cell inner membrane</location>
        <topology evidence="1">Multi-pass membrane protein</topology>
    </subcellularLocation>
    <subcellularLocation>
        <location evidence="9">Cell membrane</location>
        <topology evidence="9">Multi-pass membrane protein</topology>
    </subcellularLocation>
</comment>
<feature type="domain" description="ABC transmembrane type-1" evidence="10">
    <location>
        <begin position="18"/>
        <end position="211"/>
    </location>
</feature>
<evidence type="ECO:0000256" key="3">
    <source>
        <dbReference type="ARBA" id="ARBA00022448"/>
    </source>
</evidence>
<evidence type="ECO:0000256" key="4">
    <source>
        <dbReference type="ARBA" id="ARBA00022475"/>
    </source>
</evidence>
<dbReference type="SUPFAM" id="SSF161098">
    <property type="entry name" value="MetI-like"/>
    <property type="match status" value="1"/>
</dbReference>